<evidence type="ECO:0000313" key="1">
    <source>
        <dbReference type="EMBL" id="CAF2828406.1"/>
    </source>
</evidence>
<evidence type="ECO:0000313" key="2">
    <source>
        <dbReference type="Proteomes" id="UP000675881"/>
    </source>
</evidence>
<proteinExistence type="predicted"/>
<dbReference type="Proteomes" id="UP000675881">
    <property type="component" value="Chromosome 13"/>
</dbReference>
<keyword evidence="2" id="KW-1185">Reference proteome</keyword>
<name>A0A7R8CI47_LEPSM</name>
<protein>
    <submittedName>
        <fullName evidence="1">(salmon louse) hypothetical protein</fullName>
    </submittedName>
</protein>
<reference evidence="1" key="1">
    <citation type="submission" date="2021-02" db="EMBL/GenBank/DDBJ databases">
        <authorList>
            <person name="Bekaert M."/>
        </authorList>
    </citation>
    <scope>NUCLEOTIDE SEQUENCE</scope>
    <source>
        <strain evidence="1">IoA-00</strain>
    </source>
</reference>
<dbReference type="EMBL" id="HG994592">
    <property type="protein sequence ID" value="CAF2828406.1"/>
    <property type="molecule type" value="Genomic_DNA"/>
</dbReference>
<dbReference type="AlphaFoldDB" id="A0A7R8CI47"/>
<organism evidence="1 2">
    <name type="scientific">Lepeophtheirus salmonis</name>
    <name type="common">Salmon louse</name>
    <name type="synonym">Caligus salmonis</name>
    <dbReference type="NCBI Taxonomy" id="72036"/>
    <lineage>
        <taxon>Eukaryota</taxon>
        <taxon>Metazoa</taxon>
        <taxon>Ecdysozoa</taxon>
        <taxon>Arthropoda</taxon>
        <taxon>Crustacea</taxon>
        <taxon>Multicrustacea</taxon>
        <taxon>Hexanauplia</taxon>
        <taxon>Copepoda</taxon>
        <taxon>Siphonostomatoida</taxon>
        <taxon>Caligidae</taxon>
        <taxon>Lepeophtheirus</taxon>
    </lineage>
</organism>
<gene>
    <name evidence="1" type="ORF">LSAA_3811</name>
</gene>
<accession>A0A7R8CI47</accession>
<sequence>MSDGFSNDYLKSFSICPFLVKLVKCGLIKYYALARKSGITVYILLSEACKELILNRSLVFKLHKEFRNGGEIIEDNRVKSAKPTKSIRRILTSRPKQKYFWRVWSPYMSHGSCIKPPENKKTFNQRLLVGSNPLIKDKVVENHTIYLEYYLHISQSFLKHLRKKRPKKTANGWILHQDLISHSTPWFS</sequence>